<accession>A0A1I7TD29</accession>
<organism evidence="2 3">
    <name type="scientific">Caenorhabditis tropicalis</name>
    <dbReference type="NCBI Taxonomy" id="1561998"/>
    <lineage>
        <taxon>Eukaryota</taxon>
        <taxon>Metazoa</taxon>
        <taxon>Ecdysozoa</taxon>
        <taxon>Nematoda</taxon>
        <taxon>Chromadorea</taxon>
        <taxon>Rhabditida</taxon>
        <taxon>Rhabditina</taxon>
        <taxon>Rhabditomorpha</taxon>
        <taxon>Rhabditoidea</taxon>
        <taxon>Rhabditidae</taxon>
        <taxon>Peloderinae</taxon>
        <taxon>Caenorhabditis</taxon>
    </lineage>
</organism>
<evidence type="ECO:0000256" key="1">
    <source>
        <dbReference type="SAM" id="MobiDB-lite"/>
    </source>
</evidence>
<sequence length="134" mass="16021">MNLQTHPALLRAQRSRENRSAEEESSRKVDRNVSKPPLDPRDEYGEYQEVEETIIVSCYYFVITFLKSLISSEFSYKFSKFRHSFFLRRSCSSSFTYCIFHYKMILATHKSLDIAYFDYMKAFDKVPQTFNFQN</sequence>
<protein>
    <submittedName>
        <fullName evidence="3">Reverse transcriptase domain-containing protein</fullName>
    </submittedName>
</protein>
<dbReference type="eggNOG" id="KOG1075">
    <property type="taxonomic scope" value="Eukaryota"/>
</dbReference>
<name>A0A1I7TD29_9PELO</name>
<proteinExistence type="predicted"/>
<reference evidence="3" key="1">
    <citation type="submission" date="2016-11" db="UniProtKB">
        <authorList>
            <consortium name="WormBaseParasite"/>
        </authorList>
    </citation>
    <scope>IDENTIFICATION</scope>
</reference>
<dbReference type="WBParaSite" id="Csp11.Scaffold583.g4727.t1">
    <property type="protein sequence ID" value="Csp11.Scaffold583.g4727.t1"/>
    <property type="gene ID" value="Csp11.Scaffold583.g4727"/>
</dbReference>
<feature type="compositionally biased region" description="Basic and acidic residues" evidence="1">
    <location>
        <begin position="14"/>
        <end position="44"/>
    </location>
</feature>
<evidence type="ECO:0000313" key="2">
    <source>
        <dbReference type="Proteomes" id="UP000095282"/>
    </source>
</evidence>
<dbReference type="Proteomes" id="UP000095282">
    <property type="component" value="Unplaced"/>
</dbReference>
<evidence type="ECO:0000313" key="3">
    <source>
        <dbReference type="WBParaSite" id="Csp11.Scaffold583.g4727.t1"/>
    </source>
</evidence>
<keyword evidence="2" id="KW-1185">Reference proteome</keyword>
<feature type="region of interest" description="Disordered" evidence="1">
    <location>
        <begin position="12"/>
        <end position="44"/>
    </location>
</feature>
<dbReference type="AlphaFoldDB" id="A0A1I7TD29"/>